<dbReference type="EMBL" id="KI913955">
    <property type="protein sequence ID" value="ETW07095.1"/>
    <property type="molecule type" value="Genomic_DNA"/>
</dbReference>
<dbReference type="RefSeq" id="XP_008865170.1">
    <property type="nucleotide sequence ID" value="XM_008866948.1"/>
</dbReference>
<gene>
    <name evidence="1" type="ORF">H310_03165</name>
</gene>
<organism evidence="1">
    <name type="scientific">Aphanomyces invadans</name>
    <dbReference type="NCBI Taxonomy" id="157072"/>
    <lineage>
        <taxon>Eukaryota</taxon>
        <taxon>Sar</taxon>
        <taxon>Stramenopiles</taxon>
        <taxon>Oomycota</taxon>
        <taxon>Saprolegniomycetes</taxon>
        <taxon>Saprolegniales</taxon>
        <taxon>Verrucalvaceae</taxon>
        <taxon>Aphanomyces</taxon>
    </lineage>
</organism>
<proteinExistence type="predicted"/>
<accession>A0A024ULP0</accession>
<dbReference type="AlphaFoldDB" id="A0A024ULP0"/>
<sequence length="152" mass="16536">MSTVVPAKETINPAVSVMSTTMDPATPAQTQASKHVDVEERLYSLSAADIERQVKALRALRWDVTHQEIVDLIMATLQRPLTKAMKVAEGSAVPLVKAVIQHRQLPVEVNALVDIGSFVSVINPDIWRLLGSPPLVQSKYGLISASNTKMPT</sequence>
<reference evidence="1" key="1">
    <citation type="submission" date="2013-12" db="EMBL/GenBank/DDBJ databases">
        <title>The Genome Sequence of Aphanomyces invadans NJM9701.</title>
        <authorList>
            <consortium name="The Broad Institute Genomics Platform"/>
            <person name="Russ C."/>
            <person name="Tyler B."/>
            <person name="van West P."/>
            <person name="Dieguez-Uribeondo J."/>
            <person name="Young S.K."/>
            <person name="Zeng Q."/>
            <person name="Gargeya S."/>
            <person name="Fitzgerald M."/>
            <person name="Abouelleil A."/>
            <person name="Alvarado L."/>
            <person name="Chapman S.B."/>
            <person name="Gainer-Dewar J."/>
            <person name="Goldberg J."/>
            <person name="Griggs A."/>
            <person name="Gujja S."/>
            <person name="Hansen M."/>
            <person name="Howarth C."/>
            <person name="Imamovic A."/>
            <person name="Ireland A."/>
            <person name="Larimer J."/>
            <person name="McCowan C."/>
            <person name="Murphy C."/>
            <person name="Pearson M."/>
            <person name="Poon T.W."/>
            <person name="Priest M."/>
            <person name="Roberts A."/>
            <person name="Saif S."/>
            <person name="Shea T."/>
            <person name="Sykes S."/>
            <person name="Wortman J."/>
            <person name="Nusbaum C."/>
            <person name="Birren B."/>
        </authorList>
    </citation>
    <scope>NUCLEOTIDE SEQUENCE [LARGE SCALE GENOMIC DNA]</scope>
    <source>
        <strain evidence="1">NJM9701</strain>
    </source>
</reference>
<dbReference type="GeneID" id="20080215"/>
<evidence type="ECO:0008006" key="2">
    <source>
        <dbReference type="Google" id="ProtNLM"/>
    </source>
</evidence>
<protein>
    <recommendedName>
        <fullName evidence="2">Peptidase A2 domain-containing protein</fullName>
    </recommendedName>
</protein>
<dbReference type="VEuPathDB" id="FungiDB:H310_03165"/>
<evidence type="ECO:0000313" key="1">
    <source>
        <dbReference type="EMBL" id="ETW07095.1"/>
    </source>
</evidence>
<dbReference type="OrthoDB" id="87919at2759"/>
<name>A0A024ULP0_9STRA</name>